<gene>
    <name evidence="11" type="ORF">G6O67_004711</name>
</gene>
<dbReference type="GO" id="GO:0005778">
    <property type="term" value="C:peroxisomal membrane"/>
    <property type="evidence" value="ECO:0007669"/>
    <property type="project" value="UniProtKB-SubCell"/>
</dbReference>
<dbReference type="InterPro" id="IPR036388">
    <property type="entry name" value="WH-like_DNA-bd_sf"/>
</dbReference>
<comment type="subcellular location">
    <subcellularLocation>
        <location evidence="6 7">Peroxisome membrane</location>
    </subcellularLocation>
</comment>
<evidence type="ECO:0000313" key="11">
    <source>
        <dbReference type="EMBL" id="KAF4508311.1"/>
    </source>
</evidence>
<dbReference type="Pfam" id="PF04695">
    <property type="entry name" value="Pex14_N"/>
    <property type="match status" value="1"/>
</dbReference>
<dbReference type="PANTHER" id="PTHR23058:SF5">
    <property type="entry name" value="PEROXISOMAL MEMBRANE PROTEIN PEX14"/>
    <property type="match status" value="1"/>
</dbReference>
<proteinExistence type="inferred from homology"/>
<evidence type="ECO:0000256" key="5">
    <source>
        <dbReference type="ARBA" id="ARBA00029691"/>
    </source>
</evidence>
<keyword evidence="2" id="KW-0811">Translocation</keyword>
<accession>A0A8H4V597</accession>
<evidence type="ECO:0000259" key="10">
    <source>
        <dbReference type="Pfam" id="PF04695"/>
    </source>
</evidence>
<comment type="similarity">
    <text evidence="1 7">Belongs to the peroxin-14 family.</text>
</comment>
<evidence type="ECO:0000256" key="8">
    <source>
        <dbReference type="SAM" id="Coils"/>
    </source>
</evidence>
<keyword evidence="12" id="KW-1185">Reference proteome</keyword>
<evidence type="ECO:0000256" key="4">
    <source>
        <dbReference type="ARBA" id="ARBA00029502"/>
    </source>
</evidence>
<dbReference type="PANTHER" id="PTHR23058">
    <property type="entry name" value="PEROXISOMAL MEMBRANE PROTEIN PEX14"/>
    <property type="match status" value="1"/>
</dbReference>
<dbReference type="GO" id="GO:0016560">
    <property type="term" value="P:protein import into peroxisome matrix, docking"/>
    <property type="evidence" value="ECO:0007669"/>
    <property type="project" value="UniProtKB-UniRule"/>
</dbReference>
<evidence type="ECO:0000256" key="9">
    <source>
        <dbReference type="SAM" id="MobiDB-lite"/>
    </source>
</evidence>
<sequence length="372" mass="40770">MLLRRPCESDFSDSPSCEIYNCGMVDSQDKPAPAGTPLWPLRSEKDDQTAEPQDQLEVARRFLDDDDVRTASRDKKAAFLRSKGIQDGHVQKLLAELDVMAEPTGEKHTDNDDSSASQTISQRKLDNPQQSPAQLSGGAHRPPVVTYPEFLAKPPPPPPLVTTNRLLTTLYGFAGLSTLLYGASKYLVAPMVENLTEARFELHGTASHKLQSLVSKLEKTVSEVPATGPQSRAPDDAGEDAEDPTELFHRDVGTQTSLPAGPAAAALLRPVAKSALERQADRLSEATKSLSELKDQLRAQSEDLEDVRTLLDVFRDNLDGMTYSSHAQFVGGYDMYGTAKRAEPQDEIRKVRDNIRLVKGALLSTRSFASTR</sequence>
<keyword evidence="7" id="KW-0472">Membrane</keyword>
<feature type="domain" description="Peroxisome membrane anchor protein Pex14p N-terminal" evidence="10">
    <location>
        <begin position="53"/>
        <end position="96"/>
    </location>
</feature>
<dbReference type="InterPro" id="IPR025655">
    <property type="entry name" value="PEX14"/>
</dbReference>
<dbReference type="EMBL" id="JAAVMX010000005">
    <property type="protein sequence ID" value="KAF4508311.1"/>
    <property type="molecule type" value="Genomic_DNA"/>
</dbReference>
<protein>
    <recommendedName>
        <fullName evidence="4 7">Peroxisomal membrane protein PEX14</fullName>
    </recommendedName>
    <alternativeName>
        <fullName evidence="5 7">Peroxin-14</fullName>
    </alternativeName>
</protein>
<comment type="function">
    <text evidence="7">Component of the PEX13-PEX14 docking complex, a translocon channel that specifically mediates the import of peroxisomal cargo proteins bound to PEX5 receptor. The PEX13-PEX14 docking complex forms a large import pore which can be opened to a diameter of about 9 nm. Mechanistically, PEX5 receptor along with cargo proteins associates with the PEX14 subunit of the PEX13-PEX14 docking complex in the cytosol, leading to the insertion of the receptor into the organelle membrane with the concomitant translocation of the cargo into the peroxisome matrix.</text>
</comment>
<dbReference type="AlphaFoldDB" id="A0A8H4V597"/>
<keyword evidence="8" id="KW-0175">Coiled coil</keyword>
<keyword evidence="7" id="KW-0653">Protein transport</keyword>
<name>A0A8H4V597_9HYPO</name>
<organism evidence="11 12">
    <name type="scientific">Ophiocordyceps sinensis</name>
    <dbReference type="NCBI Taxonomy" id="72228"/>
    <lineage>
        <taxon>Eukaryota</taxon>
        <taxon>Fungi</taxon>
        <taxon>Dikarya</taxon>
        <taxon>Ascomycota</taxon>
        <taxon>Pezizomycotina</taxon>
        <taxon>Sordariomycetes</taxon>
        <taxon>Hypocreomycetidae</taxon>
        <taxon>Hypocreales</taxon>
        <taxon>Ophiocordycipitaceae</taxon>
        <taxon>Ophiocordyceps</taxon>
    </lineage>
</organism>
<evidence type="ECO:0000256" key="6">
    <source>
        <dbReference type="ARBA" id="ARBA00046271"/>
    </source>
</evidence>
<feature type="compositionally biased region" description="Polar residues" evidence="9">
    <location>
        <begin position="114"/>
        <end position="134"/>
    </location>
</feature>
<dbReference type="GO" id="GO:0005102">
    <property type="term" value="F:signaling receptor binding"/>
    <property type="evidence" value="ECO:0007669"/>
    <property type="project" value="TreeGrafter"/>
</dbReference>
<dbReference type="Gene3D" id="1.10.10.10">
    <property type="entry name" value="Winged helix-like DNA-binding domain superfamily/Winged helix DNA-binding domain"/>
    <property type="match status" value="1"/>
</dbReference>
<feature type="region of interest" description="Disordered" evidence="9">
    <location>
        <begin position="220"/>
        <end position="244"/>
    </location>
</feature>
<evidence type="ECO:0000256" key="3">
    <source>
        <dbReference type="ARBA" id="ARBA00023140"/>
    </source>
</evidence>
<evidence type="ECO:0000256" key="1">
    <source>
        <dbReference type="ARBA" id="ARBA00005443"/>
    </source>
</evidence>
<dbReference type="OrthoDB" id="441517at2759"/>
<keyword evidence="3 7" id="KW-0576">Peroxisome</keyword>
<evidence type="ECO:0000256" key="2">
    <source>
        <dbReference type="ARBA" id="ARBA00023010"/>
    </source>
</evidence>
<feature type="region of interest" description="Disordered" evidence="9">
    <location>
        <begin position="104"/>
        <end position="157"/>
    </location>
</feature>
<dbReference type="GO" id="GO:1990429">
    <property type="term" value="C:peroxisomal importomer complex"/>
    <property type="evidence" value="ECO:0007669"/>
    <property type="project" value="TreeGrafter"/>
</dbReference>
<evidence type="ECO:0000313" key="12">
    <source>
        <dbReference type="Proteomes" id="UP000557566"/>
    </source>
</evidence>
<keyword evidence="7" id="KW-0813">Transport</keyword>
<evidence type="ECO:0000256" key="7">
    <source>
        <dbReference type="RuleBase" id="RU367032"/>
    </source>
</evidence>
<feature type="region of interest" description="Disordered" evidence="9">
    <location>
        <begin position="24"/>
        <end position="61"/>
    </location>
</feature>
<dbReference type="InterPro" id="IPR006785">
    <property type="entry name" value="Pex14_N"/>
</dbReference>
<dbReference type="Proteomes" id="UP000557566">
    <property type="component" value="Unassembled WGS sequence"/>
</dbReference>
<feature type="coiled-coil region" evidence="8">
    <location>
        <begin position="273"/>
        <end position="310"/>
    </location>
</feature>
<reference evidence="11 12" key="1">
    <citation type="journal article" date="2020" name="Genome Biol. Evol.">
        <title>A new high-quality draft genome assembly of the Chinese cordyceps Ophiocordyceps sinensis.</title>
        <authorList>
            <person name="Shu R."/>
            <person name="Zhang J."/>
            <person name="Meng Q."/>
            <person name="Zhang H."/>
            <person name="Zhou G."/>
            <person name="Li M."/>
            <person name="Wu P."/>
            <person name="Zhao Y."/>
            <person name="Chen C."/>
            <person name="Qin Q."/>
        </authorList>
    </citation>
    <scope>NUCLEOTIDE SEQUENCE [LARGE SCALE GENOMIC DNA]</scope>
    <source>
        <strain evidence="11 12">IOZ07</strain>
    </source>
</reference>
<comment type="caution">
    <text evidence="11">The sequence shown here is derived from an EMBL/GenBank/DDBJ whole genome shotgun (WGS) entry which is preliminary data.</text>
</comment>